<evidence type="ECO:0000256" key="2">
    <source>
        <dbReference type="ARBA" id="ARBA00004162"/>
    </source>
</evidence>
<dbReference type="InterPro" id="IPR005503">
    <property type="entry name" value="FliL"/>
</dbReference>
<evidence type="ECO:0000256" key="7">
    <source>
        <dbReference type="ARBA" id="ARBA00022779"/>
    </source>
</evidence>
<keyword evidence="4" id="KW-1003">Cell membrane</keyword>
<comment type="caution">
    <text evidence="12">The sequence shown here is derived from an EMBL/GenBank/DDBJ whole genome shotgun (WGS) entry which is preliminary data.</text>
</comment>
<dbReference type="EMBL" id="JBBUTI010000010">
    <property type="protein sequence ID" value="MEK8047690.1"/>
    <property type="molecule type" value="Genomic_DNA"/>
</dbReference>
<keyword evidence="12" id="KW-0282">Flagellum</keyword>
<feature type="transmembrane region" description="Helical" evidence="10">
    <location>
        <begin position="22"/>
        <end position="42"/>
    </location>
</feature>
<evidence type="ECO:0000256" key="8">
    <source>
        <dbReference type="ARBA" id="ARBA00022989"/>
    </source>
</evidence>
<dbReference type="PANTHER" id="PTHR35091">
    <property type="entry name" value="FLAGELLAR PROTEIN FLIL"/>
    <property type="match status" value="1"/>
</dbReference>
<keyword evidence="9 10" id="KW-0472">Membrane</keyword>
<dbReference type="Proteomes" id="UP001379945">
    <property type="component" value="Unassembled WGS sequence"/>
</dbReference>
<keyword evidence="8 10" id="KW-1133">Transmembrane helix</keyword>
<accession>A0ABU9C8Z2</accession>
<keyword evidence="13" id="KW-1185">Reference proteome</keyword>
<comment type="subcellular location">
    <subcellularLocation>
        <location evidence="10">Cell inner membrane</location>
    </subcellularLocation>
    <subcellularLocation>
        <location evidence="2">Cell membrane</location>
        <topology evidence="2">Single-pass membrane protein</topology>
    </subcellularLocation>
</comment>
<evidence type="ECO:0000313" key="13">
    <source>
        <dbReference type="Proteomes" id="UP001379945"/>
    </source>
</evidence>
<reference evidence="12 13" key="1">
    <citation type="submission" date="2024-04" db="EMBL/GenBank/DDBJ databases">
        <title>Novel species of the genus Ideonella isolated from streams.</title>
        <authorList>
            <person name="Lu H."/>
        </authorList>
    </citation>
    <scope>NUCLEOTIDE SEQUENCE [LARGE SCALE GENOMIC DNA]</scope>
    <source>
        <strain evidence="12 13">LYT19W</strain>
    </source>
</reference>
<evidence type="ECO:0000256" key="6">
    <source>
        <dbReference type="ARBA" id="ARBA00022692"/>
    </source>
</evidence>
<proteinExistence type="inferred from homology"/>
<keyword evidence="7 10" id="KW-0283">Flagellar rotation</keyword>
<sequence length="206" mass="22415">MSAAAPAAPAGDAAPPKGKKKMIIIIAAVLVLALVGGGAFFMMKKKAADEEAAAGEDGEETAHVEKKEKKKEKKKDDKHSLPAFVPLENFVVNLADRDADRYAQIGITLEVEDAKAGDTIKAYMPAIRNNILLLLSHKTSADMTQPDGKEKLARQILRVAVQPMHIELEDEDEEPPPPGSKKKKRNYDSIDDSPIKSVQFSSFIIQ</sequence>
<evidence type="ECO:0000256" key="1">
    <source>
        <dbReference type="ARBA" id="ARBA00002254"/>
    </source>
</evidence>
<evidence type="ECO:0000256" key="11">
    <source>
        <dbReference type="SAM" id="MobiDB-lite"/>
    </source>
</evidence>
<dbReference type="Pfam" id="PF03748">
    <property type="entry name" value="FliL"/>
    <property type="match status" value="1"/>
</dbReference>
<organism evidence="12 13">
    <name type="scientific">Ideonella margarita</name>
    <dbReference type="NCBI Taxonomy" id="2984191"/>
    <lineage>
        <taxon>Bacteria</taxon>
        <taxon>Pseudomonadati</taxon>
        <taxon>Pseudomonadota</taxon>
        <taxon>Betaproteobacteria</taxon>
        <taxon>Burkholderiales</taxon>
        <taxon>Sphaerotilaceae</taxon>
        <taxon>Ideonella</taxon>
    </lineage>
</organism>
<keyword evidence="12" id="KW-0969">Cilium</keyword>
<feature type="region of interest" description="Disordered" evidence="11">
    <location>
        <begin position="165"/>
        <end position="193"/>
    </location>
</feature>
<evidence type="ECO:0000256" key="3">
    <source>
        <dbReference type="ARBA" id="ARBA00008281"/>
    </source>
</evidence>
<keyword evidence="6 10" id="KW-0812">Transmembrane</keyword>
<evidence type="ECO:0000313" key="12">
    <source>
        <dbReference type="EMBL" id="MEK8047690.1"/>
    </source>
</evidence>
<name>A0ABU9C8Z2_9BURK</name>
<evidence type="ECO:0000256" key="10">
    <source>
        <dbReference type="RuleBase" id="RU364125"/>
    </source>
</evidence>
<comment type="similarity">
    <text evidence="3 10">Belongs to the FliL family.</text>
</comment>
<dbReference type="RefSeq" id="WP_341399996.1">
    <property type="nucleotide sequence ID" value="NZ_JBBUTI010000010.1"/>
</dbReference>
<comment type="function">
    <text evidence="1 10">Controls the rotational direction of flagella during chemotaxis.</text>
</comment>
<gene>
    <name evidence="12" type="ORF">AACH00_15110</name>
</gene>
<keyword evidence="10" id="KW-0997">Cell inner membrane</keyword>
<evidence type="ECO:0000256" key="9">
    <source>
        <dbReference type="ARBA" id="ARBA00023136"/>
    </source>
</evidence>
<keyword evidence="5 10" id="KW-0145">Chemotaxis</keyword>
<dbReference type="PANTHER" id="PTHR35091:SF2">
    <property type="entry name" value="FLAGELLAR PROTEIN FLIL"/>
    <property type="match status" value="1"/>
</dbReference>
<protein>
    <recommendedName>
        <fullName evidence="10">Flagellar protein FliL</fullName>
    </recommendedName>
</protein>
<evidence type="ECO:0000256" key="4">
    <source>
        <dbReference type="ARBA" id="ARBA00022475"/>
    </source>
</evidence>
<evidence type="ECO:0000256" key="5">
    <source>
        <dbReference type="ARBA" id="ARBA00022500"/>
    </source>
</evidence>
<keyword evidence="12" id="KW-0966">Cell projection</keyword>
<feature type="region of interest" description="Disordered" evidence="11">
    <location>
        <begin position="52"/>
        <end position="78"/>
    </location>
</feature>